<dbReference type="OrthoDB" id="3856067at2759"/>
<dbReference type="EMBL" id="BOLY01000002">
    <property type="protein sequence ID" value="GIZ40400.1"/>
    <property type="molecule type" value="Genomic_DNA"/>
</dbReference>
<sequence>MASSATGHSRSASAVFLITEPFKQILSKVDAKTLLLAQRVDKHWHGIISTSAPLQQKLFFRTATREQLPTIHTVERPLTTIPPNASGLGLQQKSYLNTYKLVDPEDREQPDLEAIIYNALLFDRQIWRQPVLQPKTPC</sequence>
<dbReference type="Proteomes" id="UP000825890">
    <property type="component" value="Unassembled WGS sequence"/>
</dbReference>
<organism evidence="1 2">
    <name type="scientific">Cercospora kikuchii</name>
    <dbReference type="NCBI Taxonomy" id="84275"/>
    <lineage>
        <taxon>Eukaryota</taxon>
        <taxon>Fungi</taxon>
        <taxon>Dikarya</taxon>
        <taxon>Ascomycota</taxon>
        <taxon>Pezizomycotina</taxon>
        <taxon>Dothideomycetes</taxon>
        <taxon>Dothideomycetidae</taxon>
        <taxon>Mycosphaerellales</taxon>
        <taxon>Mycosphaerellaceae</taxon>
        <taxon>Cercospora</taxon>
    </lineage>
</organism>
<gene>
    <name evidence="1" type="ORF">CKM354_000373700</name>
</gene>
<accession>A0A9P3CH95</accession>
<name>A0A9P3CH95_9PEZI</name>
<dbReference type="SUPFAM" id="SSF81383">
    <property type="entry name" value="F-box domain"/>
    <property type="match status" value="1"/>
</dbReference>
<evidence type="ECO:0000313" key="2">
    <source>
        <dbReference type="Proteomes" id="UP000825890"/>
    </source>
</evidence>
<evidence type="ECO:0000313" key="1">
    <source>
        <dbReference type="EMBL" id="GIZ40400.1"/>
    </source>
</evidence>
<evidence type="ECO:0008006" key="3">
    <source>
        <dbReference type="Google" id="ProtNLM"/>
    </source>
</evidence>
<reference evidence="1 2" key="1">
    <citation type="submission" date="2021-01" db="EMBL/GenBank/DDBJ databases">
        <title>Cercospora kikuchii MAFF 305040 whole genome shotgun sequence.</title>
        <authorList>
            <person name="Kashiwa T."/>
            <person name="Suzuki T."/>
        </authorList>
    </citation>
    <scope>NUCLEOTIDE SEQUENCE [LARGE SCALE GENOMIC DNA]</scope>
    <source>
        <strain evidence="1 2">MAFF 305040</strain>
    </source>
</reference>
<proteinExistence type="predicted"/>
<dbReference type="RefSeq" id="XP_044654887.1">
    <property type="nucleotide sequence ID" value="XM_044798952.1"/>
</dbReference>
<keyword evidence="2" id="KW-1185">Reference proteome</keyword>
<dbReference type="GeneID" id="68289312"/>
<dbReference type="AlphaFoldDB" id="A0A9P3CH95"/>
<protein>
    <recommendedName>
        <fullName evidence="3">F-box domain-containing protein</fullName>
    </recommendedName>
</protein>
<dbReference type="InterPro" id="IPR036047">
    <property type="entry name" value="F-box-like_dom_sf"/>
</dbReference>
<comment type="caution">
    <text evidence="1">The sequence shown here is derived from an EMBL/GenBank/DDBJ whole genome shotgun (WGS) entry which is preliminary data.</text>
</comment>